<dbReference type="PROSITE" id="PS00587">
    <property type="entry name" value="GLYCOSYL_HYDROL_F17"/>
    <property type="match status" value="2"/>
</dbReference>
<dbReference type="Gramene" id="ORUFI01G47210.1">
    <property type="protein sequence ID" value="ORUFI01G47210.1"/>
    <property type="gene ID" value="ORUFI01G47210"/>
</dbReference>
<dbReference type="EnsemblPlants" id="ORUFI01G47210.1">
    <property type="protein sequence ID" value="ORUFI01G47210.1"/>
    <property type="gene ID" value="ORUFI01G47210"/>
</dbReference>
<dbReference type="Proteomes" id="UP000008022">
    <property type="component" value="Unassembled WGS sequence"/>
</dbReference>
<dbReference type="eggNOG" id="ENOG502QQ3M">
    <property type="taxonomic scope" value="Eukaryota"/>
</dbReference>
<keyword evidence="2 5" id="KW-0378">Hydrolase</keyword>
<protein>
    <recommendedName>
        <fullName evidence="8">Glucan endo-1,3-beta-D-glucosidase</fullName>
    </recommendedName>
</protein>
<reference evidence="7" key="1">
    <citation type="submission" date="2013-06" db="EMBL/GenBank/DDBJ databases">
        <authorList>
            <person name="Zhao Q."/>
        </authorList>
    </citation>
    <scope>NUCLEOTIDE SEQUENCE</scope>
    <source>
        <strain evidence="7">cv. W1943</strain>
    </source>
</reference>
<dbReference type="InterPro" id="IPR000490">
    <property type="entry name" value="Glyco_hydro_17"/>
</dbReference>
<keyword evidence="7" id="KW-1185">Reference proteome</keyword>
<dbReference type="GO" id="GO:0005975">
    <property type="term" value="P:carbohydrate metabolic process"/>
    <property type="evidence" value="ECO:0007669"/>
    <property type="project" value="InterPro"/>
</dbReference>
<dbReference type="HOGENOM" id="CLU_017528_0_0_1"/>
<dbReference type="STRING" id="4529.A0A0E0N7K3"/>
<dbReference type="Gene3D" id="3.20.20.80">
    <property type="entry name" value="Glycosidases"/>
    <property type="match status" value="2"/>
</dbReference>
<dbReference type="PANTHER" id="PTHR32227">
    <property type="entry name" value="GLUCAN ENDO-1,3-BETA-GLUCOSIDASE BG1-RELATED-RELATED"/>
    <property type="match status" value="1"/>
</dbReference>
<name>A0A0E0N7K3_ORYRU</name>
<comment type="similarity">
    <text evidence="1 4">Belongs to the glycosyl hydrolase 17 family.</text>
</comment>
<dbReference type="FunFam" id="3.20.20.80:FF:000010">
    <property type="entry name" value="glucan endo-1,3-beta-glucosidase, basic"/>
    <property type="match status" value="1"/>
</dbReference>
<reference evidence="6" key="2">
    <citation type="submission" date="2015-06" db="UniProtKB">
        <authorList>
            <consortium name="EnsemblPlants"/>
        </authorList>
    </citation>
    <scope>IDENTIFICATION</scope>
</reference>
<dbReference type="InterPro" id="IPR044965">
    <property type="entry name" value="Glyco_hydro_17_plant"/>
</dbReference>
<evidence type="ECO:0000313" key="6">
    <source>
        <dbReference type="EnsemblPlants" id="ORUFI01G47210.1"/>
    </source>
</evidence>
<sequence length="599" mass="64841">MQNVYDALVSAGLSNSIKVSTAVRMDAITDSFPPSHGVFRPDLQQFMSPLLANVYPYFAYRDNPRDIPLNYATFQPGTTPGTTVRDNDSGLTYTNLFNAMVDAVYAALEKAGAPGVRVVVSESGWPSAGGFAANVENARNHNQGVIDNVKNGTPKRPGQLETYVFAMFNENQKPGDETERHFGLFYPDKTPVYPITYDHELASASIEAPFIIPSPDTDQADQSSSVHGVCYGMNGDNLPSQSEVVQLYNTAAQARRRGWPARLRDPDDGGGDQSSIRTHVRSRGVHGVCYGMNGDNLPSQSEVVQLYKSNGIGAMRIYSPDQQALDALRGSGVAVIIDVGGSGAVANLANNPSAAADWVRDNVQAYWPNVIIRYIAVGNELGPGDMGTILPAMQNVYDALVSAGLSNSIKVSTAVRMDVITASSPPSHGVFRPDLQQFMVPIAQFLANTMSPLLANVYPYFAYRDNPRDIPLNYATFQPGTTVRDNDSGLTYTNLFNAMVDAVYAALEKAGAPGVRVVVSESGWPSAGGFAANVENARNHNQGVIDNVKNGTPKRPGQLETYVFAMFNENQKPGDETERHFGLFYPDKTPVYPITFPPN</sequence>
<evidence type="ECO:0008006" key="8">
    <source>
        <dbReference type="Google" id="ProtNLM"/>
    </source>
</evidence>
<dbReference type="InterPro" id="IPR017853">
    <property type="entry name" value="GH"/>
</dbReference>
<keyword evidence="3 5" id="KW-0326">Glycosidase</keyword>
<evidence type="ECO:0000256" key="3">
    <source>
        <dbReference type="ARBA" id="ARBA00023295"/>
    </source>
</evidence>
<dbReference type="GO" id="GO:0042973">
    <property type="term" value="F:glucan endo-1,3-beta-D-glucosidase activity"/>
    <property type="evidence" value="ECO:0007669"/>
    <property type="project" value="UniProtKB-ARBA"/>
</dbReference>
<dbReference type="SUPFAM" id="SSF51445">
    <property type="entry name" value="(Trans)glycosidases"/>
    <property type="match status" value="2"/>
</dbReference>
<proteinExistence type="inferred from homology"/>
<dbReference type="AlphaFoldDB" id="A0A0E0N7K3"/>
<evidence type="ECO:0000256" key="5">
    <source>
        <dbReference type="RuleBase" id="RU004336"/>
    </source>
</evidence>
<evidence type="ECO:0000313" key="7">
    <source>
        <dbReference type="Proteomes" id="UP000008022"/>
    </source>
</evidence>
<dbReference type="Pfam" id="PF00332">
    <property type="entry name" value="Glyco_hydro_17"/>
    <property type="match status" value="2"/>
</dbReference>
<organism evidence="6 7">
    <name type="scientific">Oryza rufipogon</name>
    <name type="common">Brownbeard rice</name>
    <name type="synonym">Asian wild rice</name>
    <dbReference type="NCBI Taxonomy" id="4529"/>
    <lineage>
        <taxon>Eukaryota</taxon>
        <taxon>Viridiplantae</taxon>
        <taxon>Streptophyta</taxon>
        <taxon>Embryophyta</taxon>
        <taxon>Tracheophyta</taxon>
        <taxon>Spermatophyta</taxon>
        <taxon>Magnoliopsida</taxon>
        <taxon>Liliopsida</taxon>
        <taxon>Poales</taxon>
        <taxon>Poaceae</taxon>
        <taxon>BOP clade</taxon>
        <taxon>Oryzoideae</taxon>
        <taxon>Oryzeae</taxon>
        <taxon>Oryzinae</taxon>
        <taxon>Oryza</taxon>
    </lineage>
</organism>
<accession>A0A0E0N7K3</accession>
<evidence type="ECO:0000256" key="1">
    <source>
        <dbReference type="ARBA" id="ARBA00008773"/>
    </source>
</evidence>
<dbReference type="OMA" id="DAPFMAH"/>
<evidence type="ECO:0000256" key="2">
    <source>
        <dbReference type="ARBA" id="ARBA00022801"/>
    </source>
</evidence>
<evidence type="ECO:0000256" key="4">
    <source>
        <dbReference type="RuleBase" id="RU004335"/>
    </source>
</evidence>